<evidence type="ECO:0000313" key="2">
    <source>
        <dbReference type="Proteomes" id="UP001159427"/>
    </source>
</evidence>
<comment type="caution">
    <text evidence="1">The sequence shown here is derived from an EMBL/GenBank/DDBJ whole genome shotgun (WGS) entry which is preliminary data.</text>
</comment>
<protein>
    <submittedName>
        <fullName evidence="1">Uncharacterized protein</fullName>
    </submittedName>
</protein>
<name>A0ABN8Q2Y7_9CNID</name>
<reference evidence="1 2" key="1">
    <citation type="submission" date="2022-05" db="EMBL/GenBank/DDBJ databases">
        <authorList>
            <consortium name="Genoscope - CEA"/>
            <person name="William W."/>
        </authorList>
    </citation>
    <scope>NUCLEOTIDE SEQUENCE [LARGE SCALE GENOMIC DNA]</scope>
</reference>
<evidence type="ECO:0000313" key="1">
    <source>
        <dbReference type="EMBL" id="CAH3154143.1"/>
    </source>
</evidence>
<accession>A0ABN8Q2Y7</accession>
<dbReference type="Proteomes" id="UP001159427">
    <property type="component" value="Unassembled WGS sequence"/>
</dbReference>
<gene>
    <name evidence="1" type="ORF">PEVE_00001334</name>
</gene>
<dbReference type="EMBL" id="CALNXI010001072">
    <property type="protein sequence ID" value="CAH3154143.1"/>
    <property type="molecule type" value="Genomic_DNA"/>
</dbReference>
<organism evidence="1 2">
    <name type="scientific">Porites evermanni</name>
    <dbReference type="NCBI Taxonomy" id="104178"/>
    <lineage>
        <taxon>Eukaryota</taxon>
        <taxon>Metazoa</taxon>
        <taxon>Cnidaria</taxon>
        <taxon>Anthozoa</taxon>
        <taxon>Hexacorallia</taxon>
        <taxon>Scleractinia</taxon>
        <taxon>Fungiina</taxon>
        <taxon>Poritidae</taxon>
        <taxon>Porites</taxon>
    </lineage>
</organism>
<sequence>MESKEDCIKRNRPPYYILEVEDNKKKYYDSVLDKFVDHSPTSNDFVRNYLLCLLKYYFIFLDFNDAALPGFNNYAIEMLISVVQNSVF</sequence>
<keyword evidence="2" id="KW-1185">Reference proteome</keyword>
<proteinExistence type="predicted"/>